<feature type="region of interest" description="Disordered" evidence="1">
    <location>
        <begin position="289"/>
        <end position="318"/>
    </location>
</feature>
<organism evidence="3 4">
    <name type="scientific">Mycena albidolilacea</name>
    <dbReference type="NCBI Taxonomy" id="1033008"/>
    <lineage>
        <taxon>Eukaryota</taxon>
        <taxon>Fungi</taxon>
        <taxon>Dikarya</taxon>
        <taxon>Basidiomycota</taxon>
        <taxon>Agaricomycotina</taxon>
        <taxon>Agaricomycetes</taxon>
        <taxon>Agaricomycetidae</taxon>
        <taxon>Agaricales</taxon>
        <taxon>Marasmiineae</taxon>
        <taxon>Mycenaceae</taxon>
        <taxon>Mycena</taxon>
    </lineage>
</organism>
<proteinExistence type="predicted"/>
<accession>A0AAD7EA47</accession>
<feature type="compositionally biased region" description="Low complexity" evidence="1">
    <location>
        <begin position="289"/>
        <end position="300"/>
    </location>
</feature>
<feature type="transmembrane region" description="Helical" evidence="2">
    <location>
        <begin position="259"/>
        <end position="279"/>
    </location>
</feature>
<keyword evidence="2" id="KW-0812">Transmembrane</keyword>
<feature type="transmembrane region" description="Helical" evidence="2">
    <location>
        <begin position="34"/>
        <end position="59"/>
    </location>
</feature>
<feature type="transmembrane region" description="Helical" evidence="2">
    <location>
        <begin position="154"/>
        <end position="174"/>
    </location>
</feature>
<feature type="transmembrane region" description="Helical" evidence="2">
    <location>
        <begin position="229"/>
        <end position="253"/>
    </location>
</feature>
<comment type="caution">
    <text evidence="3">The sequence shown here is derived from an EMBL/GenBank/DDBJ whole genome shotgun (WGS) entry which is preliminary data.</text>
</comment>
<dbReference type="AlphaFoldDB" id="A0AAD7EA47"/>
<feature type="compositionally biased region" description="Polar residues" evidence="1">
    <location>
        <begin position="306"/>
        <end position="318"/>
    </location>
</feature>
<evidence type="ECO:0000313" key="4">
    <source>
        <dbReference type="Proteomes" id="UP001218218"/>
    </source>
</evidence>
<feature type="transmembrane region" description="Helical" evidence="2">
    <location>
        <begin position="194"/>
        <end position="217"/>
    </location>
</feature>
<name>A0AAD7EA47_9AGAR</name>
<sequence length="318" mass="35070">MIIIHEPVDKTSVLPFSCILSFTMQDIGILPANLAGIVLESCFYGTFVLLFISNVYFLAARGDSRTTRHNFTSLMFLGAAGLSLVITIHWVIVVYQAFFAFTNLDNKAAETTFYLDATHWTEIIKQTLLLASILIGDSFLIYRLWIFWGRNRYIVILPIGSLIAVFVLGTLYVVSMWEPKLGGATTYTQPTFWVGASFGLSFLTTIYGTGLIALRIVRTRTRTVLESPLMALLVILVESAALQTFWLIFVAIADFAGSYAGLIASDTLPVVIGISNLLIHTRVGLGWSRTSSTSQRSASTGKMSIPLTSHSNRQDSQV</sequence>
<evidence type="ECO:0000313" key="3">
    <source>
        <dbReference type="EMBL" id="KAJ7306294.1"/>
    </source>
</evidence>
<dbReference type="EMBL" id="JARIHO010000093">
    <property type="protein sequence ID" value="KAJ7306294.1"/>
    <property type="molecule type" value="Genomic_DNA"/>
</dbReference>
<dbReference type="Proteomes" id="UP001218218">
    <property type="component" value="Unassembled WGS sequence"/>
</dbReference>
<keyword evidence="2" id="KW-0472">Membrane</keyword>
<feature type="transmembrane region" description="Helical" evidence="2">
    <location>
        <begin position="123"/>
        <end position="142"/>
    </location>
</feature>
<keyword evidence="4" id="KW-1185">Reference proteome</keyword>
<protein>
    <submittedName>
        <fullName evidence="3">Uncharacterized protein</fullName>
    </submittedName>
</protein>
<evidence type="ECO:0000256" key="1">
    <source>
        <dbReference type="SAM" id="MobiDB-lite"/>
    </source>
</evidence>
<reference evidence="3" key="1">
    <citation type="submission" date="2023-03" db="EMBL/GenBank/DDBJ databases">
        <title>Massive genome expansion in bonnet fungi (Mycena s.s.) driven by repeated elements and novel gene families across ecological guilds.</title>
        <authorList>
            <consortium name="Lawrence Berkeley National Laboratory"/>
            <person name="Harder C.B."/>
            <person name="Miyauchi S."/>
            <person name="Viragh M."/>
            <person name="Kuo A."/>
            <person name="Thoen E."/>
            <person name="Andreopoulos B."/>
            <person name="Lu D."/>
            <person name="Skrede I."/>
            <person name="Drula E."/>
            <person name="Henrissat B."/>
            <person name="Morin E."/>
            <person name="Kohler A."/>
            <person name="Barry K."/>
            <person name="LaButti K."/>
            <person name="Morin E."/>
            <person name="Salamov A."/>
            <person name="Lipzen A."/>
            <person name="Mereny Z."/>
            <person name="Hegedus B."/>
            <person name="Baldrian P."/>
            <person name="Stursova M."/>
            <person name="Weitz H."/>
            <person name="Taylor A."/>
            <person name="Grigoriev I.V."/>
            <person name="Nagy L.G."/>
            <person name="Martin F."/>
            <person name="Kauserud H."/>
        </authorList>
    </citation>
    <scope>NUCLEOTIDE SEQUENCE</scope>
    <source>
        <strain evidence="3">CBHHK002</strain>
    </source>
</reference>
<feature type="transmembrane region" description="Helical" evidence="2">
    <location>
        <begin position="71"/>
        <end position="98"/>
    </location>
</feature>
<keyword evidence="2" id="KW-1133">Transmembrane helix</keyword>
<gene>
    <name evidence="3" type="ORF">DFH08DRAFT_902161</name>
</gene>
<evidence type="ECO:0000256" key="2">
    <source>
        <dbReference type="SAM" id="Phobius"/>
    </source>
</evidence>